<dbReference type="AlphaFoldDB" id="A0A087U8P1"/>
<evidence type="ECO:0000313" key="2">
    <source>
        <dbReference type="Proteomes" id="UP000054359"/>
    </source>
</evidence>
<organism evidence="1 2">
    <name type="scientific">Stegodyphus mimosarum</name>
    <name type="common">African social velvet spider</name>
    <dbReference type="NCBI Taxonomy" id="407821"/>
    <lineage>
        <taxon>Eukaryota</taxon>
        <taxon>Metazoa</taxon>
        <taxon>Ecdysozoa</taxon>
        <taxon>Arthropoda</taxon>
        <taxon>Chelicerata</taxon>
        <taxon>Arachnida</taxon>
        <taxon>Araneae</taxon>
        <taxon>Araneomorphae</taxon>
        <taxon>Entelegynae</taxon>
        <taxon>Eresoidea</taxon>
        <taxon>Eresidae</taxon>
        <taxon>Stegodyphus</taxon>
    </lineage>
</organism>
<protein>
    <submittedName>
        <fullName evidence="1">Uncharacterized protein</fullName>
    </submittedName>
</protein>
<gene>
    <name evidence="1" type="ORF">X975_19622</name>
</gene>
<proteinExistence type="predicted"/>
<keyword evidence="2" id="KW-1185">Reference proteome</keyword>
<sequence length="47" mass="5570">MKFWNCMEKVVDCIFYLCTRILLSYKASDSTEIIFYCKSFESLGSVR</sequence>
<dbReference type="Proteomes" id="UP000054359">
    <property type="component" value="Unassembled WGS sequence"/>
</dbReference>
<accession>A0A087U8P1</accession>
<evidence type="ECO:0000313" key="1">
    <source>
        <dbReference type="EMBL" id="KFM73730.1"/>
    </source>
</evidence>
<name>A0A087U8P1_STEMI</name>
<dbReference type="EMBL" id="KK118737">
    <property type="protein sequence ID" value="KFM73730.1"/>
    <property type="molecule type" value="Genomic_DNA"/>
</dbReference>
<feature type="non-terminal residue" evidence="1">
    <location>
        <position position="47"/>
    </location>
</feature>
<reference evidence="1 2" key="1">
    <citation type="submission" date="2013-11" db="EMBL/GenBank/DDBJ databases">
        <title>Genome sequencing of Stegodyphus mimosarum.</title>
        <authorList>
            <person name="Bechsgaard J."/>
        </authorList>
    </citation>
    <scope>NUCLEOTIDE SEQUENCE [LARGE SCALE GENOMIC DNA]</scope>
</reference>